<comment type="subunit">
    <text evidence="2">Interacts with hulA.</text>
</comment>
<dbReference type="AlphaFoldDB" id="A0AAN6YRL1"/>
<evidence type="ECO:0000256" key="3">
    <source>
        <dbReference type="SAM" id="MobiDB-lite"/>
    </source>
</evidence>
<accession>A0AAN6YRL1</accession>
<dbReference type="SMART" id="SM01017">
    <property type="entry name" value="Arrestin_C"/>
    <property type="match status" value="1"/>
</dbReference>
<dbReference type="GO" id="GO:0070086">
    <property type="term" value="P:ubiquitin-dependent endocytosis"/>
    <property type="evidence" value="ECO:0007669"/>
    <property type="project" value="TreeGrafter"/>
</dbReference>
<name>A0AAN6YRL1_9PEZI</name>
<protein>
    <recommendedName>
        <fullName evidence="4">Arrestin C-terminal-like domain-containing protein</fullName>
    </recommendedName>
</protein>
<proteinExistence type="inferred from homology"/>
<dbReference type="EMBL" id="MU853346">
    <property type="protein sequence ID" value="KAK4111399.1"/>
    <property type="molecule type" value="Genomic_DNA"/>
</dbReference>
<feature type="region of interest" description="Disordered" evidence="3">
    <location>
        <begin position="386"/>
        <end position="412"/>
    </location>
</feature>
<dbReference type="GO" id="GO:0031625">
    <property type="term" value="F:ubiquitin protein ligase binding"/>
    <property type="evidence" value="ECO:0007669"/>
    <property type="project" value="TreeGrafter"/>
</dbReference>
<dbReference type="Pfam" id="PF00339">
    <property type="entry name" value="Arrestin_N"/>
    <property type="match status" value="1"/>
</dbReference>
<keyword evidence="6" id="KW-1185">Reference proteome</keyword>
<dbReference type="InterPro" id="IPR014756">
    <property type="entry name" value="Ig_E-set"/>
</dbReference>
<dbReference type="GO" id="GO:0005886">
    <property type="term" value="C:plasma membrane"/>
    <property type="evidence" value="ECO:0007669"/>
    <property type="project" value="TreeGrafter"/>
</dbReference>
<comment type="caution">
    <text evidence="5">The sequence shown here is derived from an EMBL/GenBank/DDBJ whole genome shotgun (WGS) entry which is preliminary data.</text>
</comment>
<dbReference type="Gene3D" id="2.60.40.640">
    <property type="match status" value="1"/>
</dbReference>
<dbReference type="GO" id="GO:0030674">
    <property type="term" value="F:protein-macromolecule adaptor activity"/>
    <property type="evidence" value="ECO:0007669"/>
    <property type="project" value="TreeGrafter"/>
</dbReference>
<evidence type="ECO:0000313" key="5">
    <source>
        <dbReference type="EMBL" id="KAK4111399.1"/>
    </source>
</evidence>
<dbReference type="GO" id="GO:0005829">
    <property type="term" value="C:cytosol"/>
    <property type="evidence" value="ECO:0007669"/>
    <property type="project" value="TreeGrafter"/>
</dbReference>
<organism evidence="5 6">
    <name type="scientific">Canariomyces notabilis</name>
    <dbReference type="NCBI Taxonomy" id="2074819"/>
    <lineage>
        <taxon>Eukaryota</taxon>
        <taxon>Fungi</taxon>
        <taxon>Dikarya</taxon>
        <taxon>Ascomycota</taxon>
        <taxon>Pezizomycotina</taxon>
        <taxon>Sordariomycetes</taxon>
        <taxon>Sordariomycetidae</taxon>
        <taxon>Sordariales</taxon>
        <taxon>Chaetomiaceae</taxon>
        <taxon>Canariomyces</taxon>
    </lineage>
</organism>
<dbReference type="RefSeq" id="XP_064668969.1">
    <property type="nucleotide sequence ID" value="XM_064811757.1"/>
</dbReference>
<dbReference type="PANTHER" id="PTHR11188">
    <property type="entry name" value="ARRESTIN DOMAIN CONTAINING PROTEIN"/>
    <property type="match status" value="1"/>
</dbReference>
<feature type="domain" description="Arrestin C-terminal-like" evidence="4">
    <location>
        <begin position="198"/>
        <end position="348"/>
    </location>
</feature>
<reference evidence="5" key="1">
    <citation type="journal article" date="2023" name="Mol. Phylogenet. Evol.">
        <title>Genome-scale phylogeny and comparative genomics of the fungal order Sordariales.</title>
        <authorList>
            <person name="Hensen N."/>
            <person name="Bonometti L."/>
            <person name="Westerberg I."/>
            <person name="Brannstrom I.O."/>
            <person name="Guillou S."/>
            <person name="Cros-Aarteil S."/>
            <person name="Calhoun S."/>
            <person name="Haridas S."/>
            <person name="Kuo A."/>
            <person name="Mondo S."/>
            <person name="Pangilinan J."/>
            <person name="Riley R."/>
            <person name="LaButti K."/>
            <person name="Andreopoulos B."/>
            <person name="Lipzen A."/>
            <person name="Chen C."/>
            <person name="Yan M."/>
            <person name="Daum C."/>
            <person name="Ng V."/>
            <person name="Clum A."/>
            <person name="Steindorff A."/>
            <person name="Ohm R.A."/>
            <person name="Martin F."/>
            <person name="Silar P."/>
            <person name="Natvig D.O."/>
            <person name="Lalanne C."/>
            <person name="Gautier V."/>
            <person name="Ament-Velasquez S.L."/>
            <person name="Kruys A."/>
            <person name="Hutchinson M.I."/>
            <person name="Powell A.J."/>
            <person name="Barry K."/>
            <person name="Miller A.N."/>
            <person name="Grigoriev I.V."/>
            <person name="Debuchy R."/>
            <person name="Gladieux P."/>
            <person name="Hiltunen Thoren M."/>
            <person name="Johannesson H."/>
        </authorList>
    </citation>
    <scope>NUCLEOTIDE SEQUENCE</scope>
    <source>
        <strain evidence="5">CBS 508.74</strain>
    </source>
</reference>
<evidence type="ECO:0000313" key="6">
    <source>
        <dbReference type="Proteomes" id="UP001302812"/>
    </source>
</evidence>
<feature type="region of interest" description="Disordered" evidence="3">
    <location>
        <begin position="451"/>
        <end position="515"/>
    </location>
</feature>
<evidence type="ECO:0000256" key="2">
    <source>
        <dbReference type="ARBA" id="ARBA00038766"/>
    </source>
</evidence>
<feature type="compositionally biased region" description="Low complexity" evidence="3">
    <location>
        <begin position="463"/>
        <end position="479"/>
    </location>
</feature>
<dbReference type="InterPro" id="IPR014752">
    <property type="entry name" value="Arrestin-like_C"/>
</dbReference>
<comment type="similarity">
    <text evidence="1">Belongs to the arrestin family.</text>
</comment>
<dbReference type="InterPro" id="IPR050357">
    <property type="entry name" value="Arrestin_domain-protein"/>
</dbReference>
<gene>
    <name evidence="5" type="ORF">N656DRAFT_711678</name>
</gene>
<dbReference type="PANTHER" id="PTHR11188:SF17">
    <property type="entry name" value="FI21816P1"/>
    <property type="match status" value="1"/>
</dbReference>
<evidence type="ECO:0000259" key="4">
    <source>
        <dbReference type="SMART" id="SM01017"/>
    </source>
</evidence>
<reference evidence="5" key="2">
    <citation type="submission" date="2023-05" db="EMBL/GenBank/DDBJ databases">
        <authorList>
            <consortium name="Lawrence Berkeley National Laboratory"/>
            <person name="Steindorff A."/>
            <person name="Hensen N."/>
            <person name="Bonometti L."/>
            <person name="Westerberg I."/>
            <person name="Brannstrom I.O."/>
            <person name="Guillou S."/>
            <person name="Cros-Aarteil S."/>
            <person name="Calhoun S."/>
            <person name="Haridas S."/>
            <person name="Kuo A."/>
            <person name="Mondo S."/>
            <person name="Pangilinan J."/>
            <person name="Riley R."/>
            <person name="Labutti K."/>
            <person name="Andreopoulos B."/>
            <person name="Lipzen A."/>
            <person name="Chen C."/>
            <person name="Yanf M."/>
            <person name="Daum C."/>
            <person name="Ng V."/>
            <person name="Clum A."/>
            <person name="Ohm R."/>
            <person name="Martin F."/>
            <person name="Silar P."/>
            <person name="Natvig D."/>
            <person name="Lalanne C."/>
            <person name="Gautier V."/>
            <person name="Ament-Velasquez S.L."/>
            <person name="Kruys A."/>
            <person name="Hutchinson M.I."/>
            <person name="Powell A.J."/>
            <person name="Barry K."/>
            <person name="Miller A.N."/>
            <person name="Grigoriev I.V."/>
            <person name="Debuchy R."/>
            <person name="Gladieux P."/>
            <person name="Thoren M.H."/>
            <person name="Johannesson H."/>
        </authorList>
    </citation>
    <scope>NUCLEOTIDE SEQUENCE</scope>
    <source>
        <strain evidence="5">CBS 508.74</strain>
    </source>
</reference>
<dbReference type="Pfam" id="PF02752">
    <property type="entry name" value="Arrestin_C"/>
    <property type="match status" value="1"/>
</dbReference>
<dbReference type="InterPro" id="IPR011022">
    <property type="entry name" value="Arrestin_C-like"/>
</dbReference>
<dbReference type="GeneID" id="89935882"/>
<evidence type="ECO:0000256" key="1">
    <source>
        <dbReference type="ARBA" id="ARBA00005298"/>
    </source>
</evidence>
<dbReference type="SUPFAM" id="SSF81296">
    <property type="entry name" value="E set domains"/>
    <property type="match status" value="1"/>
</dbReference>
<sequence>MPSFNRFTSVGGKHACALFEIRLENDFIVFRGNDHEASGQLLKGTVVLCLSAPLKIENIHLKLTGTLHYGWTDTKVTATGISTQKVDKTVQFYEHRWQPFVGIGAASDAVPAGYPYQTKGLTLAPGNYEWPFELLLDGDTTESIEGLREASVIYRLKATVARGKLAHDLHAYKRLRVIRTLEASALEFLHAMSVENIWPNKIEYSIVVPQKAVVFGSCIPLDMRFTPLLKGLELGDITIKLLEIHEIILQTNHAFKEHKKERVIDTWIVSVSRDEHWQDMIDDSGQEGWVVNMSLNLPKKLSRCLQDVNTRGIKIRHKLKLVVSLKNPDGHISELRATLPVSIFISPNMPLDEEGNLVRQLPNATSTEMAAIAPPSYSEHVLDQLYDGMDPTAPHTPTGGRSGVSSPLHGHSRAASAENLAAMFHGSGSTASMTLGGAVSPALLSSRLQSMSLEQHHRDSHWNANSSAGGVSRSSSPPRTSDHSHQNSPPESVPLTRANSTDHSPSPPTPEHDDLPEISISELSKVPSYRTAVRTPIRPLSTYSDGSALPDYFTATSAPPSPQLGPTRPEMVDGLDIIAEHPLGLQEPTTTPPAAALVPGQHMTFPQQQTNRSPPPMHRRRTTSPMLVFPFPHLFHQHGDGDERARLRVLQARERLPV</sequence>
<dbReference type="Proteomes" id="UP001302812">
    <property type="component" value="Unassembled WGS sequence"/>
</dbReference>
<dbReference type="InterPro" id="IPR011021">
    <property type="entry name" value="Arrestin-like_N"/>
</dbReference>